<sequence length="341" mass="35935">MTKINTALATTGIVASMANGAPLNGGSQVEANTGGITKADWFSIHPDREPYAVATGFPVSRFPGGPRKGPCGKECDTQTASSVVDDEVSTTKVVIDPLNPTRPMGTPATTYTNIFTVSEETGKATTTAAQTQTASSESIIRLPPASASEIQRTSVPNIVFVTTGFGFETSVTKTSEAGAMPTLINPLLPPWDQPQPILSSVSVPEPVLTTIIPKTTSTIVPNMVLTTIHETTSTTTPNMVLITIHETTSSGLPEPVLTTIHETTSSGLPEPVLTTIHESTTSHTNSTQTQTPTETAVEVATEFETVLATATQYVTPAPVEQTFTTVTTTREEKDVHTGRRA</sequence>
<dbReference type="GeneID" id="62163990"/>
<gene>
    <name evidence="1" type="ORF">CkaCkLH20_08201</name>
</gene>
<dbReference type="RefSeq" id="XP_038743679.1">
    <property type="nucleotide sequence ID" value="XM_038890916.1"/>
</dbReference>
<proteinExistence type="predicted"/>
<dbReference type="AlphaFoldDB" id="A0A9P6I0I0"/>
<accession>A0A9P6I0I0</accession>
<dbReference type="EMBL" id="JAATWM020000027">
    <property type="protein sequence ID" value="KAF9874218.1"/>
    <property type="molecule type" value="Genomic_DNA"/>
</dbReference>
<name>A0A9P6I0I0_9PEZI</name>
<organism evidence="1 2">
    <name type="scientific">Colletotrichum karsti</name>
    <dbReference type="NCBI Taxonomy" id="1095194"/>
    <lineage>
        <taxon>Eukaryota</taxon>
        <taxon>Fungi</taxon>
        <taxon>Dikarya</taxon>
        <taxon>Ascomycota</taxon>
        <taxon>Pezizomycotina</taxon>
        <taxon>Sordariomycetes</taxon>
        <taxon>Hypocreomycetidae</taxon>
        <taxon>Glomerellales</taxon>
        <taxon>Glomerellaceae</taxon>
        <taxon>Colletotrichum</taxon>
        <taxon>Colletotrichum boninense species complex</taxon>
    </lineage>
</organism>
<comment type="caution">
    <text evidence="1">The sequence shown here is derived from an EMBL/GenBank/DDBJ whole genome shotgun (WGS) entry which is preliminary data.</text>
</comment>
<evidence type="ECO:0000313" key="2">
    <source>
        <dbReference type="Proteomes" id="UP000781932"/>
    </source>
</evidence>
<protein>
    <submittedName>
        <fullName evidence="1">Uncharacterized protein</fullName>
    </submittedName>
</protein>
<keyword evidence="2" id="KW-1185">Reference proteome</keyword>
<evidence type="ECO:0000313" key="1">
    <source>
        <dbReference type="EMBL" id="KAF9874218.1"/>
    </source>
</evidence>
<reference evidence="1" key="1">
    <citation type="submission" date="2020-03" db="EMBL/GenBank/DDBJ databases">
        <authorList>
            <person name="He L."/>
        </authorList>
    </citation>
    <scope>NUCLEOTIDE SEQUENCE</scope>
    <source>
        <strain evidence="1">CkLH20</strain>
    </source>
</reference>
<reference evidence="1" key="2">
    <citation type="submission" date="2020-11" db="EMBL/GenBank/DDBJ databases">
        <title>Whole genome sequencing of Colletotrichum sp.</title>
        <authorList>
            <person name="Li H."/>
        </authorList>
    </citation>
    <scope>NUCLEOTIDE SEQUENCE</scope>
    <source>
        <strain evidence="1">CkLH20</strain>
    </source>
</reference>
<dbReference type="Proteomes" id="UP000781932">
    <property type="component" value="Unassembled WGS sequence"/>
</dbReference>